<dbReference type="SMART" id="SM00360">
    <property type="entry name" value="RRM"/>
    <property type="match status" value="1"/>
</dbReference>
<dbReference type="InterPro" id="IPR029063">
    <property type="entry name" value="SAM-dependent_MTases_sf"/>
</dbReference>
<evidence type="ECO:0000256" key="3">
    <source>
        <dbReference type="ARBA" id="ARBA00012808"/>
    </source>
</evidence>
<dbReference type="Gene3D" id="3.30.70.330">
    <property type="match status" value="1"/>
</dbReference>
<dbReference type="Proteomes" id="UP000887566">
    <property type="component" value="Unplaced"/>
</dbReference>
<evidence type="ECO:0000256" key="7">
    <source>
        <dbReference type="ARBA" id="ARBA00022884"/>
    </source>
</evidence>
<accession>A0A914W118</accession>
<dbReference type="InterPro" id="IPR005123">
    <property type="entry name" value="Oxoglu/Fe-dep_dioxygenase_dom"/>
</dbReference>
<evidence type="ECO:0000256" key="6">
    <source>
        <dbReference type="ARBA" id="ARBA00022833"/>
    </source>
</evidence>
<evidence type="ECO:0000256" key="12">
    <source>
        <dbReference type="ARBA" id="ARBA00049786"/>
    </source>
</evidence>
<comment type="similarity">
    <text evidence="2">Belongs to the alkB family.</text>
</comment>
<keyword evidence="8" id="KW-0408">Iron</keyword>
<dbReference type="Gene3D" id="3.40.50.150">
    <property type="entry name" value="Vaccinia Virus protein VP39"/>
    <property type="match status" value="1"/>
</dbReference>
<dbReference type="InterPro" id="IPR012677">
    <property type="entry name" value="Nucleotide-bd_a/b_plait_sf"/>
</dbReference>
<dbReference type="GO" id="GO:0005634">
    <property type="term" value="C:nucleus"/>
    <property type="evidence" value="ECO:0007669"/>
    <property type="project" value="TreeGrafter"/>
</dbReference>
<feature type="domain" description="RRM" evidence="15">
    <location>
        <begin position="16"/>
        <end position="87"/>
    </location>
</feature>
<dbReference type="Pfam" id="PF08241">
    <property type="entry name" value="Methyltransf_11"/>
    <property type="match status" value="1"/>
</dbReference>
<dbReference type="InterPro" id="IPR037151">
    <property type="entry name" value="AlkB-like_sf"/>
</dbReference>
<keyword evidence="9" id="KW-0511">Multifunctional enzyme</keyword>
<dbReference type="PROSITE" id="PS50102">
    <property type="entry name" value="RRM"/>
    <property type="match status" value="1"/>
</dbReference>
<evidence type="ECO:0000256" key="10">
    <source>
        <dbReference type="ARBA" id="ARBA00034996"/>
    </source>
</evidence>
<dbReference type="PANTHER" id="PTHR13069">
    <property type="entry name" value="ALKYLATED DNA REPAIR PROTEIN ALKB HOMOLOG 8"/>
    <property type="match status" value="1"/>
</dbReference>
<dbReference type="InterPro" id="IPR027450">
    <property type="entry name" value="AlkB-like"/>
</dbReference>
<dbReference type="SUPFAM" id="SSF54928">
    <property type="entry name" value="RNA-binding domain, RBD"/>
    <property type="match status" value="1"/>
</dbReference>
<evidence type="ECO:0000256" key="4">
    <source>
        <dbReference type="ARBA" id="ARBA00022603"/>
    </source>
</evidence>
<dbReference type="InterPro" id="IPR013216">
    <property type="entry name" value="Methyltransf_11"/>
</dbReference>
<dbReference type="GO" id="GO:0002098">
    <property type="term" value="P:tRNA wobble uridine modification"/>
    <property type="evidence" value="ECO:0007669"/>
    <property type="project" value="TreeGrafter"/>
</dbReference>
<keyword evidence="17" id="KW-1185">Reference proteome</keyword>
<dbReference type="WBParaSite" id="PSAMB.scaffold2size251193.g695.t1">
    <property type="protein sequence ID" value="PSAMB.scaffold2size251193.g695.t1"/>
    <property type="gene ID" value="PSAMB.scaffold2size251193.g695"/>
</dbReference>
<dbReference type="SUPFAM" id="SSF53335">
    <property type="entry name" value="S-adenosyl-L-methionine-dependent methyltransferases"/>
    <property type="match status" value="1"/>
</dbReference>
<dbReference type="GO" id="GO:0000049">
    <property type="term" value="F:tRNA binding"/>
    <property type="evidence" value="ECO:0007669"/>
    <property type="project" value="TreeGrafter"/>
</dbReference>
<evidence type="ECO:0000256" key="2">
    <source>
        <dbReference type="ARBA" id="ARBA00007879"/>
    </source>
</evidence>
<dbReference type="GO" id="GO:0106335">
    <property type="term" value="F:tRNA (5-carboxymethyluridine(34)-5-O)-methyltransferase activity"/>
    <property type="evidence" value="ECO:0007669"/>
    <property type="project" value="UniProtKB-EC"/>
</dbReference>
<dbReference type="PANTHER" id="PTHR13069:SF21">
    <property type="entry name" value="ALKYLATED DNA REPAIR PROTEIN ALKB HOMOLOG 8"/>
    <property type="match status" value="1"/>
</dbReference>
<dbReference type="FunFam" id="3.30.70.330:FF:000570">
    <property type="entry name" value="ALKylated DNA repair protein AlkB homolog"/>
    <property type="match status" value="1"/>
</dbReference>
<evidence type="ECO:0000256" key="1">
    <source>
        <dbReference type="ARBA" id="ARBA00001954"/>
    </source>
</evidence>
<keyword evidence="7 14" id="KW-0694">RNA-binding</keyword>
<protein>
    <recommendedName>
        <fullName evidence="3">tRNA (carboxymethyluridine(34)-5-O)-methyltransferase</fullName>
        <ecNumber evidence="3">2.1.1.229</ecNumber>
    </recommendedName>
    <alternativeName>
        <fullName evidence="12">Alkylated DNA repair protein alkB homolog 8</fullName>
    </alternativeName>
    <alternativeName>
        <fullName evidence="13">S-adenosyl-L-methionine-dependent tRNA methyltransferase ALKBH8</fullName>
    </alternativeName>
</protein>
<comment type="function">
    <text evidence="11">Catalyzes the methylation of 5-carboxymethyl uridine to 5-methylcarboxymethyl uridine at the wobble position of the anticodon loop in tRNA via its methyltransferase domain. Catalyzes the last step in the formation of 5-methylcarboxymethyl uridine at the wobble position of the anticodon loop in target tRNA. Has a preference for tRNA(Arg) and tRNA(Glu), and does not bind tRNA(Lys). Binds tRNA and catalyzes the iron and alpha-ketoglutarate dependent hydroxylation of 5-methylcarboxymethyl uridine at the wobble position of the anticodon loop in tRNA via its dioxygenase domain, giving rise to 5-(S)-methoxycarbonylhydroxymethyluridine; has a preference for tRNA(Gly). Required for normal survival after DNA damage. May inhibit apoptosis and promote cell survival and angiogenesis.</text>
</comment>
<dbReference type="Pfam" id="PF00076">
    <property type="entry name" value="RRM_1"/>
    <property type="match status" value="1"/>
</dbReference>
<dbReference type="SUPFAM" id="SSF51197">
    <property type="entry name" value="Clavaminate synthase-like"/>
    <property type="match status" value="1"/>
</dbReference>
<evidence type="ECO:0000313" key="18">
    <source>
        <dbReference type="WBParaSite" id="PSAMB.scaffold2size251193.g695.t1"/>
    </source>
</evidence>
<feature type="domain" description="Fe2OG dioxygenase" evidence="16">
    <location>
        <begin position="192"/>
        <end position="297"/>
    </location>
</feature>
<evidence type="ECO:0000259" key="16">
    <source>
        <dbReference type="PROSITE" id="PS51471"/>
    </source>
</evidence>
<evidence type="ECO:0000256" key="9">
    <source>
        <dbReference type="ARBA" id="ARBA00023268"/>
    </source>
</evidence>
<sequence>MRRHDPDVTVSESPTNILYVGNSGVLCGVQWEELEAVFEPYGPIVDICVFPTGRPYSFVKFESVEKAREAFDALHGTHPSQVAKADVVFYLAFITNMPRSTASTDQEMPPGLKVMEEFVSENEQQKLLDVVATCSNGESKGSLKNRRVFHFGFEFLYGSNTVNLDGPFPPPFPPICEALIDRMCQAQLVKHRPDQLTINVYEPGHGIPSHVDTHSAFEDEIVSLSLSSDVVMNFRECSVSGRSVAVRLPARSLTIMKGESRYAWEHCIASRNYDCDPASSRLIRRSQRVSFTFRKVRRAPCECEFPQLCDRNRDDNVKKLPSSDTEARGLEKTFVANVYEEIAAHFDETRYSQWRAVKTFLDELASGSALLDVGCGNGKYLNEDIRLLKVGCDMSANLCLIASAKGACVAQADGLHLPFRDGAFDALISIAVIHHMSTVERRLVAIGEMLRMLRPGGTALITVWAFEQKMNNEQSEYLKWGRNRESLVDRPEDDASAYPSGALLVHLNNTAFQQQDLLVPWHRKAPTDGASLANPQSDRFLRFYHVFKRGELEDLCAKIPHCRLIST</sequence>
<dbReference type="GO" id="GO:0008757">
    <property type="term" value="F:S-adenosylmethionine-dependent methyltransferase activity"/>
    <property type="evidence" value="ECO:0007669"/>
    <property type="project" value="InterPro"/>
</dbReference>
<keyword evidence="5" id="KW-0808">Transferase</keyword>
<reference evidence="18" key="1">
    <citation type="submission" date="2022-11" db="UniProtKB">
        <authorList>
            <consortium name="WormBaseParasite"/>
        </authorList>
    </citation>
    <scope>IDENTIFICATION</scope>
</reference>
<keyword evidence="4" id="KW-0489">Methyltransferase</keyword>
<dbReference type="InterPro" id="IPR035979">
    <property type="entry name" value="RBD_domain_sf"/>
</dbReference>
<evidence type="ECO:0000256" key="14">
    <source>
        <dbReference type="PROSITE-ProRule" id="PRU00176"/>
    </source>
</evidence>
<evidence type="ECO:0000256" key="8">
    <source>
        <dbReference type="ARBA" id="ARBA00023004"/>
    </source>
</evidence>
<dbReference type="InterPro" id="IPR051422">
    <property type="entry name" value="AlkB_tRNA_MeTrf/Diox"/>
</dbReference>
<dbReference type="InterPro" id="IPR000504">
    <property type="entry name" value="RRM_dom"/>
</dbReference>
<dbReference type="GO" id="GO:0030488">
    <property type="term" value="P:tRNA methylation"/>
    <property type="evidence" value="ECO:0007669"/>
    <property type="project" value="TreeGrafter"/>
</dbReference>
<comment type="cofactor">
    <cofactor evidence="1">
        <name>Fe(2+)</name>
        <dbReference type="ChEBI" id="CHEBI:29033"/>
    </cofactor>
</comment>
<evidence type="ECO:0000256" key="13">
    <source>
        <dbReference type="ARBA" id="ARBA00049802"/>
    </source>
</evidence>
<dbReference type="Pfam" id="PF13532">
    <property type="entry name" value="2OG-FeII_Oxy_2"/>
    <property type="match status" value="1"/>
</dbReference>
<dbReference type="GO" id="GO:0005737">
    <property type="term" value="C:cytoplasm"/>
    <property type="evidence" value="ECO:0007669"/>
    <property type="project" value="TreeGrafter"/>
</dbReference>
<dbReference type="Gene3D" id="2.60.120.590">
    <property type="entry name" value="Alpha-ketoglutarate-dependent dioxygenase AlkB-like"/>
    <property type="match status" value="1"/>
</dbReference>
<evidence type="ECO:0000313" key="17">
    <source>
        <dbReference type="Proteomes" id="UP000887566"/>
    </source>
</evidence>
<evidence type="ECO:0000259" key="15">
    <source>
        <dbReference type="PROSITE" id="PS50102"/>
    </source>
</evidence>
<proteinExistence type="inferred from homology"/>
<dbReference type="CDD" id="cd02440">
    <property type="entry name" value="AdoMet_MTases"/>
    <property type="match status" value="1"/>
</dbReference>
<name>A0A914W118_9BILA</name>
<dbReference type="AlphaFoldDB" id="A0A914W118"/>
<comment type="catalytic activity">
    <reaction evidence="10">
        <text>5-(carboxymethyl)uridine(34) in tRNA + S-adenosyl-L-methionine = 5-(2-methoxy-2-oxoethyl)uridine(34) in tRNA + S-adenosyl-L-homocysteine</text>
        <dbReference type="Rhea" id="RHEA:43208"/>
        <dbReference type="Rhea" id="RHEA-COMP:10407"/>
        <dbReference type="Rhea" id="RHEA-COMP:10408"/>
        <dbReference type="ChEBI" id="CHEBI:57856"/>
        <dbReference type="ChEBI" id="CHEBI:59789"/>
        <dbReference type="ChEBI" id="CHEBI:74851"/>
        <dbReference type="ChEBI" id="CHEBI:74882"/>
        <dbReference type="EC" id="2.1.1.229"/>
    </reaction>
</comment>
<evidence type="ECO:0000256" key="5">
    <source>
        <dbReference type="ARBA" id="ARBA00022679"/>
    </source>
</evidence>
<dbReference type="PROSITE" id="PS51471">
    <property type="entry name" value="FE2OG_OXY"/>
    <property type="match status" value="1"/>
</dbReference>
<dbReference type="EC" id="2.1.1.229" evidence="3"/>
<evidence type="ECO:0000256" key="11">
    <source>
        <dbReference type="ARBA" id="ARBA00045506"/>
    </source>
</evidence>
<organism evidence="17 18">
    <name type="scientific">Plectus sambesii</name>
    <dbReference type="NCBI Taxonomy" id="2011161"/>
    <lineage>
        <taxon>Eukaryota</taxon>
        <taxon>Metazoa</taxon>
        <taxon>Ecdysozoa</taxon>
        <taxon>Nematoda</taxon>
        <taxon>Chromadorea</taxon>
        <taxon>Plectida</taxon>
        <taxon>Plectina</taxon>
        <taxon>Plectoidea</taxon>
        <taxon>Plectidae</taxon>
        <taxon>Plectus</taxon>
    </lineage>
</organism>
<keyword evidence="6" id="KW-0862">Zinc</keyword>